<dbReference type="STRING" id="554343.AS194_11060"/>
<dbReference type="RefSeq" id="WP_058025426.1">
    <property type="nucleotide sequence ID" value="NZ_LNDJ01000095.1"/>
</dbReference>
<dbReference type="AlphaFoldDB" id="A0A0T6DPA0"/>
<sequence>MSLSIDSTHTLQNVLNTTFYIEAVKPMSILEVQGIPSSLYIRASTQMPIATSPTSYAQNQDAQAFIKRIYEYIHHARLSYFMPILFSGFADMPSYGDWLSADNSNALPAFRGTSVAIGLKPICEDKIFLEQYLNAPIQNEISKVAGEPVSRQRIFEIGNLASGCAGSARLMIAFLVFYLSTPTLNPTTHKYQTKADWVVCTGTDAVRHILAHMGIRSHVIAKATAEALEDPEQVSSWGHYYQHNPLVVAINVADAKRVCAPHYRYTETLEMNATTRLTLNKIAV</sequence>
<evidence type="ECO:0000313" key="2">
    <source>
        <dbReference type="Proteomes" id="UP000051202"/>
    </source>
</evidence>
<comment type="caution">
    <text evidence="1">The sequence shown here is derived from an EMBL/GenBank/DDBJ whole genome shotgun (WGS) entry which is preliminary data.</text>
</comment>
<keyword evidence="2" id="KW-1185">Reference proteome</keyword>
<proteinExistence type="predicted"/>
<evidence type="ECO:0000313" key="1">
    <source>
        <dbReference type="EMBL" id="KRU21788.1"/>
    </source>
</evidence>
<dbReference type="Proteomes" id="UP000051202">
    <property type="component" value="Unassembled WGS sequence"/>
</dbReference>
<gene>
    <name evidence="1" type="ORF">AS194_11060</name>
</gene>
<evidence type="ECO:0008006" key="3">
    <source>
        <dbReference type="Google" id="ProtNLM"/>
    </source>
</evidence>
<dbReference type="Pfam" id="PF12261">
    <property type="entry name" value="T_hemolysin"/>
    <property type="match status" value="1"/>
</dbReference>
<dbReference type="EMBL" id="LNDJ01000095">
    <property type="protein sequence ID" value="KRU21788.1"/>
    <property type="molecule type" value="Genomic_DNA"/>
</dbReference>
<accession>A0A0T6DPA0</accession>
<dbReference type="InterPro" id="IPR022050">
    <property type="entry name" value="T_hemolysin"/>
</dbReference>
<protein>
    <recommendedName>
        <fullName evidence="3">Thermostable hemolysin</fullName>
    </recommendedName>
</protein>
<name>A0A0T6DPA0_9GAMM</name>
<organism evidence="1 2">
    <name type="scientific">Psychrobacter piscatorii</name>
    <dbReference type="NCBI Taxonomy" id="554343"/>
    <lineage>
        <taxon>Bacteria</taxon>
        <taxon>Pseudomonadati</taxon>
        <taxon>Pseudomonadota</taxon>
        <taxon>Gammaproteobacteria</taxon>
        <taxon>Moraxellales</taxon>
        <taxon>Moraxellaceae</taxon>
        <taxon>Psychrobacter</taxon>
    </lineage>
</organism>
<reference evidence="1 2" key="1">
    <citation type="submission" date="2015-11" db="EMBL/GenBank/DDBJ databases">
        <title>Permanent draft genome of Psychrobacter piscatorii LQ58.</title>
        <authorList>
            <person name="Zhou M."/>
            <person name="Dong B."/>
            <person name="Liu Q."/>
        </authorList>
    </citation>
    <scope>NUCLEOTIDE SEQUENCE [LARGE SCALE GENOMIC DNA]</scope>
    <source>
        <strain evidence="1 2">LQ58</strain>
    </source>
</reference>